<evidence type="ECO:0000256" key="15">
    <source>
        <dbReference type="RuleBase" id="RU361169"/>
    </source>
</evidence>
<evidence type="ECO:0000256" key="8">
    <source>
        <dbReference type="ARBA" id="ARBA00023157"/>
    </source>
</evidence>
<protein>
    <recommendedName>
        <fullName evidence="3">endo-polygalacturonase</fullName>
        <ecNumber evidence="3">3.2.1.15</ecNumber>
    </recommendedName>
</protein>
<evidence type="ECO:0000256" key="14">
    <source>
        <dbReference type="PROSITE-ProRule" id="PRU10052"/>
    </source>
</evidence>
<evidence type="ECO:0000256" key="11">
    <source>
        <dbReference type="ARBA" id="ARBA00023316"/>
    </source>
</evidence>
<dbReference type="Proteomes" id="UP000054144">
    <property type="component" value="Unassembled WGS sequence"/>
</dbReference>
<dbReference type="SUPFAM" id="SSF51126">
    <property type="entry name" value="Pectin lyase-like"/>
    <property type="match status" value="1"/>
</dbReference>
<dbReference type="EC" id="3.2.1.15" evidence="3"/>
<dbReference type="GO" id="GO:0005576">
    <property type="term" value="C:extracellular region"/>
    <property type="evidence" value="ECO:0007669"/>
    <property type="project" value="UniProtKB-SubCell"/>
</dbReference>
<evidence type="ECO:0000256" key="6">
    <source>
        <dbReference type="ARBA" id="ARBA00022737"/>
    </source>
</evidence>
<comment type="similarity">
    <text evidence="2 15">Belongs to the glycosyl hydrolase 28 family.</text>
</comment>
<keyword evidence="8" id="KW-1015">Disulfide bond</keyword>
<keyword evidence="10 15" id="KW-0326">Glycosidase</keyword>
<evidence type="ECO:0000256" key="13">
    <source>
        <dbReference type="ARBA" id="ARBA00037707"/>
    </source>
</evidence>
<keyword evidence="11" id="KW-0961">Cell wall biogenesis/degradation</keyword>
<dbReference type="InterPro" id="IPR000743">
    <property type="entry name" value="Glyco_hydro_28"/>
</dbReference>
<keyword evidence="18" id="KW-1185">Reference proteome</keyword>
<feature type="chain" id="PRO_5002315988" description="endo-polygalacturonase" evidence="16">
    <location>
        <begin position="18"/>
        <end position="359"/>
    </location>
</feature>
<evidence type="ECO:0000256" key="7">
    <source>
        <dbReference type="ARBA" id="ARBA00022801"/>
    </source>
</evidence>
<evidence type="ECO:0000256" key="2">
    <source>
        <dbReference type="ARBA" id="ARBA00008834"/>
    </source>
</evidence>
<dbReference type="SMART" id="SM00710">
    <property type="entry name" value="PbH1"/>
    <property type="match status" value="8"/>
</dbReference>
<keyword evidence="5 16" id="KW-0732">Signal</keyword>
<evidence type="ECO:0000256" key="3">
    <source>
        <dbReference type="ARBA" id="ARBA00012736"/>
    </source>
</evidence>
<dbReference type="InterPro" id="IPR012334">
    <property type="entry name" value="Pectin_lyas_fold"/>
</dbReference>
<name>A0A0D6ZZM3_9AGAR</name>
<reference evidence="17 18" key="1">
    <citation type="journal article" date="2015" name="Fungal Genet. Biol.">
        <title>Evolution of novel wood decay mechanisms in Agaricales revealed by the genome sequences of Fistulina hepatica and Cylindrobasidium torrendii.</title>
        <authorList>
            <person name="Floudas D."/>
            <person name="Held B.W."/>
            <person name="Riley R."/>
            <person name="Nagy L.G."/>
            <person name="Koehler G."/>
            <person name="Ransdell A.S."/>
            <person name="Younus H."/>
            <person name="Chow J."/>
            <person name="Chiniquy J."/>
            <person name="Lipzen A."/>
            <person name="Tritt A."/>
            <person name="Sun H."/>
            <person name="Haridas S."/>
            <person name="LaButti K."/>
            <person name="Ohm R.A."/>
            <person name="Kues U."/>
            <person name="Blanchette R.A."/>
            <person name="Grigoriev I.V."/>
            <person name="Minto R.E."/>
            <person name="Hibbett D.S."/>
        </authorList>
    </citation>
    <scope>NUCLEOTIDE SEQUENCE [LARGE SCALE GENOMIC DNA]</scope>
    <source>
        <strain evidence="17 18">ATCC 64428</strain>
    </source>
</reference>
<dbReference type="Pfam" id="PF00295">
    <property type="entry name" value="Glyco_hydro_28"/>
    <property type="match status" value="1"/>
</dbReference>
<evidence type="ECO:0000256" key="1">
    <source>
        <dbReference type="ARBA" id="ARBA00004613"/>
    </source>
</evidence>
<sequence length="359" mass="36623">MFSSLLAVLVAGAVASATPTPTIEERASSCTVTAYSGFSSISSCSTVTIEALTVPSGETVSVSPKSSATIEMKGDITFAYTSSDGPLFTIDGDDITFTGNGYTFDGNGADYWDGEGTDGGVAKPHPLLKQGSGTYSDFTVLNTPAQAISIGNSDGLTFDSITVDNSDGDTDDLGANTDGFDVSADDVTIKNSVVKNQDDCLAINDGSDIVFEDNKCSGGHGISIGSISSDDTVSSVTISGNTVTDSMYGLRIKAKASATDASVSGVTYSGNTISGIDKYGVLITQSYPDDFGTPGTGCSFSDINFTGSTTTVTVEDDAKRLAIDCGDCSGTWDFSELKITGGEAGTIDSDDATISGGSY</sequence>
<gene>
    <name evidence="17" type="ORF">FISHEDRAFT_78963</name>
</gene>
<dbReference type="InterPro" id="IPR006626">
    <property type="entry name" value="PbH1"/>
</dbReference>
<feature type="active site" evidence="14">
    <location>
        <position position="220"/>
    </location>
</feature>
<keyword evidence="9" id="KW-0325">Glycoprotein</keyword>
<evidence type="ECO:0000256" key="4">
    <source>
        <dbReference type="ARBA" id="ARBA00022525"/>
    </source>
</evidence>
<comment type="function">
    <text evidence="13">Involved in maceration and soft-rotting of plant tissue. Hydrolyzes the 1,4-alpha glycosidic bonds of de-esterified pectate in the smooth region of the plant cell wall.</text>
</comment>
<dbReference type="GO" id="GO:0004650">
    <property type="term" value="F:polygalacturonase activity"/>
    <property type="evidence" value="ECO:0007669"/>
    <property type="project" value="UniProtKB-EC"/>
</dbReference>
<evidence type="ECO:0000256" key="12">
    <source>
        <dbReference type="ARBA" id="ARBA00034074"/>
    </source>
</evidence>
<evidence type="ECO:0000313" key="18">
    <source>
        <dbReference type="Proteomes" id="UP000054144"/>
    </source>
</evidence>
<evidence type="ECO:0000256" key="5">
    <source>
        <dbReference type="ARBA" id="ARBA00022729"/>
    </source>
</evidence>
<dbReference type="InterPro" id="IPR011050">
    <property type="entry name" value="Pectin_lyase_fold/virulence"/>
</dbReference>
<feature type="signal peptide" evidence="16">
    <location>
        <begin position="1"/>
        <end position="17"/>
    </location>
</feature>
<comment type="catalytic activity">
    <reaction evidence="12">
        <text>(1,4-alpha-D-galacturonosyl)n+m + H2O = (1,4-alpha-D-galacturonosyl)n + (1,4-alpha-D-galacturonosyl)m.</text>
        <dbReference type="EC" id="3.2.1.15"/>
    </reaction>
</comment>
<keyword evidence="4" id="KW-0964">Secreted</keyword>
<dbReference type="PANTHER" id="PTHR31884">
    <property type="entry name" value="POLYGALACTURONASE"/>
    <property type="match status" value="1"/>
</dbReference>
<dbReference type="GO" id="GO:0045490">
    <property type="term" value="P:pectin catabolic process"/>
    <property type="evidence" value="ECO:0007669"/>
    <property type="project" value="TreeGrafter"/>
</dbReference>
<dbReference type="PROSITE" id="PS00502">
    <property type="entry name" value="POLYGALACTURONASE"/>
    <property type="match status" value="1"/>
</dbReference>
<evidence type="ECO:0000256" key="9">
    <source>
        <dbReference type="ARBA" id="ARBA00023180"/>
    </source>
</evidence>
<dbReference type="EMBL" id="KN882148">
    <property type="protein sequence ID" value="KIY42998.1"/>
    <property type="molecule type" value="Genomic_DNA"/>
</dbReference>
<proteinExistence type="inferred from homology"/>
<evidence type="ECO:0000256" key="16">
    <source>
        <dbReference type="SAM" id="SignalP"/>
    </source>
</evidence>
<dbReference type="Gene3D" id="2.160.20.10">
    <property type="entry name" value="Single-stranded right-handed beta-helix, Pectin lyase-like"/>
    <property type="match status" value="1"/>
</dbReference>
<keyword evidence="7 15" id="KW-0378">Hydrolase</keyword>
<dbReference type="PANTHER" id="PTHR31884:SF9">
    <property type="entry name" value="ENDOPOLYGALACTURONASE D-RELATED"/>
    <property type="match status" value="1"/>
</dbReference>
<comment type="subcellular location">
    <subcellularLocation>
        <location evidence="1">Secreted</location>
    </subcellularLocation>
</comment>
<dbReference type="AlphaFoldDB" id="A0A0D6ZZM3"/>
<keyword evidence="6" id="KW-0677">Repeat</keyword>
<evidence type="ECO:0000313" key="17">
    <source>
        <dbReference type="EMBL" id="KIY42998.1"/>
    </source>
</evidence>
<evidence type="ECO:0000256" key="10">
    <source>
        <dbReference type="ARBA" id="ARBA00023295"/>
    </source>
</evidence>
<organism evidence="17 18">
    <name type="scientific">Fistulina hepatica ATCC 64428</name>
    <dbReference type="NCBI Taxonomy" id="1128425"/>
    <lineage>
        <taxon>Eukaryota</taxon>
        <taxon>Fungi</taxon>
        <taxon>Dikarya</taxon>
        <taxon>Basidiomycota</taxon>
        <taxon>Agaricomycotina</taxon>
        <taxon>Agaricomycetes</taxon>
        <taxon>Agaricomycetidae</taxon>
        <taxon>Agaricales</taxon>
        <taxon>Fistulinaceae</taxon>
        <taxon>Fistulina</taxon>
    </lineage>
</organism>
<dbReference type="OrthoDB" id="1546079at2759"/>
<accession>A0A0D6ZZM3</accession>
<dbReference type="GO" id="GO:0071555">
    <property type="term" value="P:cell wall organization"/>
    <property type="evidence" value="ECO:0007669"/>
    <property type="project" value="UniProtKB-KW"/>
</dbReference>
<dbReference type="InterPro" id="IPR050434">
    <property type="entry name" value="Glycosyl_hydrlase_28"/>
</dbReference>